<dbReference type="Proteomes" id="UP001159042">
    <property type="component" value="Unassembled WGS sequence"/>
</dbReference>
<accession>A0AAV8VTV5</accession>
<dbReference type="AlphaFoldDB" id="A0AAV8VTV5"/>
<gene>
    <name evidence="1" type="ORF">NQ315_000052</name>
</gene>
<comment type="caution">
    <text evidence="1">The sequence shown here is derived from an EMBL/GenBank/DDBJ whole genome shotgun (WGS) entry which is preliminary data.</text>
</comment>
<dbReference type="EMBL" id="JANEYG010000032">
    <property type="protein sequence ID" value="KAJ8917569.1"/>
    <property type="molecule type" value="Genomic_DNA"/>
</dbReference>
<keyword evidence="2" id="KW-1185">Reference proteome</keyword>
<reference evidence="1 2" key="1">
    <citation type="journal article" date="2023" name="Insect Mol. Biol.">
        <title>Genome sequencing provides insights into the evolution of gene families encoding plant cell wall-degrading enzymes in longhorned beetles.</title>
        <authorList>
            <person name="Shin N.R."/>
            <person name="Okamura Y."/>
            <person name="Kirsch R."/>
            <person name="Pauchet Y."/>
        </authorList>
    </citation>
    <scope>NUCLEOTIDE SEQUENCE [LARGE SCALE GENOMIC DNA]</scope>
    <source>
        <strain evidence="1">EAD_L_NR</strain>
    </source>
</reference>
<name>A0AAV8VTV5_9CUCU</name>
<protein>
    <submittedName>
        <fullName evidence="1">Uncharacterized protein</fullName>
    </submittedName>
</protein>
<organism evidence="1 2">
    <name type="scientific">Exocentrus adspersus</name>
    <dbReference type="NCBI Taxonomy" id="1586481"/>
    <lineage>
        <taxon>Eukaryota</taxon>
        <taxon>Metazoa</taxon>
        <taxon>Ecdysozoa</taxon>
        <taxon>Arthropoda</taxon>
        <taxon>Hexapoda</taxon>
        <taxon>Insecta</taxon>
        <taxon>Pterygota</taxon>
        <taxon>Neoptera</taxon>
        <taxon>Endopterygota</taxon>
        <taxon>Coleoptera</taxon>
        <taxon>Polyphaga</taxon>
        <taxon>Cucujiformia</taxon>
        <taxon>Chrysomeloidea</taxon>
        <taxon>Cerambycidae</taxon>
        <taxon>Lamiinae</taxon>
        <taxon>Acanthocinini</taxon>
        <taxon>Exocentrus</taxon>
    </lineage>
</organism>
<evidence type="ECO:0000313" key="2">
    <source>
        <dbReference type="Proteomes" id="UP001159042"/>
    </source>
</evidence>
<sequence>MLRTCINIKQNTDIKYRKLIAFLKRQASGYKPKKSLTFERGVNKFLAEAPNEVLSFYEGCLIICSLWRLSL</sequence>
<proteinExistence type="predicted"/>
<evidence type="ECO:0000313" key="1">
    <source>
        <dbReference type="EMBL" id="KAJ8917569.1"/>
    </source>
</evidence>